<dbReference type="Proteomes" id="UP000008022">
    <property type="component" value="Unassembled WGS sequence"/>
</dbReference>
<evidence type="ECO:0000256" key="1">
    <source>
        <dbReference type="SAM" id="MobiDB-lite"/>
    </source>
</evidence>
<dbReference type="AlphaFoldDB" id="A0A0E0R764"/>
<proteinExistence type="predicted"/>
<dbReference type="HOGENOM" id="CLU_1158002_0_0_1"/>
<keyword evidence="2" id="KW-0472">Membrane</keyword>
<organism evidence="3 4">
    <name type="scientific">Oryza rufipogon</name>
    <name type="common">Brownbeard rice</name>
    <name type="synonym">Asian wild rice</name>
    <dbReference type="NCBI Taxonomy" id="4529"/>
    <lineage>
        <taxon>Eukaryota</taxon>
        <taxon>Viridiplantae</taxon>
        <taxon>Streptophyta</taxon>
        <taxon>Embryophyta</taxon>
        <taxon>Tracheophyta</taxon>
        <taxon>Spermatophyta</taxon>
        <taxon>Magnoliopsida</taxon>
        <taxon>Liliopsida</taxon>
        <taxon>Poales</taxon>
        <taxon>Poaceae</taxon>
        <taxon>BOP clade</taxon>
        <taxon>Oryzoideae</taxon>
        <taxon>Oryzeae</taxon>
        <taxon>Oryzinae</taxon>
        <taxon>Oryza</taxon>
    </lineage>
</organism>
<dbReference type="OMA" id="HARVESN"/>
<keyword evidence="2" id="KW-0812">Transmembrane</keyword>
<dbReference type="EnsemblPlants" id="ORUFI11G10790.1">
    <property type="protein sequence ID" value="ORUFI11G10790.1"/>
    <property type="gene ID" value="ORUFI11G10790"/>
</dbReference>
<sequence length="240" mass="24874">MPVWKAMWIPPHARVESNVDPTRQPLPFPSSPSTASFRSRPLEAGQRCGAVNSGVRGERGKGGCISVKARAIDTRRSRFVDVLVGSATARPASVSSASAPRPPLTLCPLAHALAGPSPFGSAPVGPATVSLGLAVPALIGSTPVALLAAALLLAVAVESQRRQRPRLGRGIEEGVEVGGVEVDDGVGVDLPRAFLGFERTRGAATREAATRMMQCAVAAMMDRALVHLVGGRRGRGQVKG</sequence>
<accession>A0A0E0R764</accession>
<feature type="region of interest" description="Disordered" evidence="1">
    <location>
        <begin position="16"/>
        <end position="43"/>
    </location>
</feature>
<dbReference type="Gramene" id="ORUFI11G10790.1">
    <property type="protein sequence ID" value="ORUFI11G10790.1"/>
    <property type="gene ID" value="ORUFI11G10790"/>
</dbReference>
<reference evidence="4" key="1">
    <citation type="submission" date="2013-06" db="EMBL/GenBank/DDBJ databases">
        <authorList>
            <person name="Zhao Q."/>
        </authorList>
    </citation>
    <scope>NUCLEOTIDE SEQUENCE</scope>
    <source>
        <strain evidence="4">cv. W1943</strain>
    </source>
</reference>
<keyword evidence="4" id="KW-1185">Reference proteome</keyword>
<evidence type="ECO:0000313" key="3">
    <source>
        <dbReference type="EnsemblPlants" id="ORUFI11G10790.1"/>
    </source>
</evidence>
<name>A0A0E0R764_ORYRU</name>
<evidence type="ECO:0000256" key="2">
    <source>
        <dbReference type="SAM" id="Phobius"/>
    </source>
</evidence>
<protein>
    <submittedName>
        <fullName evidence="3">Uncharacterized protein</fullName>
    </submittedName>
</protein>
<reference evidence="3" key="2">
    <citation type="submission" date="2015-06" db="UniProtKB">
        <authorList>
            <consortium name="EnsemblPlants"/>
        </authorList>
    </citation>
    <scope>IDENTIFICATION</scope>
</reference>
<keyword evidence="2" id="KW-1133">Transmembrane helix</keyword>
<feature type="transmembrane region" description="Helical" evidence="2">
    <location>
        <begin position="133"/>
        <end position="157"/>
    </location>
</feature>
<evidence type="ECO:0000313" key="4">
    <source>
        <dbReference type="Proteomes" id="UP000008022"/>
    </source>
</evidence>